<gene>
    <name evidence="15" type="ORF">HNP76_000819</name>
</gene>
<evidence type="ECO:0000256" key="7">
    <source>
        <dbReference type="ARBA" id="ARBA00022840"/>
    </source>
</evidence>
<evidence type="ECO:0000256" key="6">
    <source>
        <dbReference type="ARBA" id="ARBA00022741"/>
    </source>
</evidence>
<dbReference type="InterPro" id="IPR001962">
    <property type="entry name" value="Asn_synthase"/>
</dbReference>
<organism evidence="15 16">
    <name type="scientific">Treponema ruminis</name>
    <dbReference type="NCBI Taxonomy" id="744515"/>
    <lineage>
        <taxon>Bacteria</taxon>
        <taxon>Pseudomonadati</taxon>
        <taxon>Spirochaetota</taxon>
        <taxon>Spirochaetia</taxon>
        <taxon>Spirochaetales</taxon>
        <taxon>Treponemataceae</taxon>
        <taxon>Treponema</taxon>
    </lineage>
</organism>
<evidence type="ECO:0000256" key="2">
    <source>
        <dbReference type="ARBA" id="ARBA00005752"/>
    </source>
</evidence>
<proteinExistence type="inferred from homology"/>
<dbReference type="Proteomes" id="UP000518887">
    <property type="component" value="Unassembled WGS sequence"/>
</dbReference>
<comment type="caution">
    <text evidence="15">The sequence shown here is derived from an EMBL/GenBank/DDBJ whole genome shotgun (WGS) entry which is preliminary data.</text>
</comment>
<dbReference type="InterPro" id="IPR050795">
    <property type="entry name" value="Asn_Synthetase"/>
</dbReference>
<evidence type="ECO:0000313" key="15">
    <source>
        <dbReference type="EMBL" id="MBB5225475.1"/>
    </source>
</evidence>
<dbReference type="GO" id="GO:0004066">
    <property type="term" value="F:asparagine synthase (glutamine-hydrolyzing) activity"/>
    <property type="evidence" value="ECO:0007669"/>
    <property type="project" value="UniProtKB-EC"/>
</dbReference>
<keyword evidence="16" id="KW-1185">Reference proteome</keyword>
<dbReference type="NCBIfam" id="NF006949">
    <property type="entry name" value="PRK09431.1"/>
    <property type="match status" value="1"/>
</dbReference>
<evidence type="ECO:0000256" key="3">
    <source>
        <dbReference type="ARBA" id="ARBA00012737"/>
    </source>
</evidence>
<comment type="catalytic activity">
    <reaction evidence="10">
        <text>L-aspartate + L-glutamine + ATP + H2O = L-asparagine + L-glutamate + AMP + diphosphate + H(+)</text>
        <dbReference type="Rhea" id="RHEA:12228"/>
        <dbReference type="ChEBI" id="CHEBI:15377"/>
        <dbReference type="ChEBI" id="CHEBI:15378"/>
        <dbReference type="ChEBI" id="CHEBI:29985"/>
        <dbReference type="ChEBI" id="CHEBI:29991"/>
        <dbReference type="ChEBI" id="CHEBI:30616"/>
        <dbReference type="ChEBI" id="CHEBI:33019"/>
        <dbReference type="ChEBI" id="CHEBI:58048"/>
        <dbReference type="ChEBI" id="CHEBI:58359"/>
        <dbReference type="ChEBI" id="CHEBI:456215"/>
        <dbReference type="EC" id="6.3.5.4"/>
    </reaction>
</comment>
<feature type="active site" description="For GATase activity" evidence="11">
    <location>
        <position position="2"/>
    </location>
</feature>
<keyword evidence="6 12" id="KW-0547">Nucleotide-binding</keyword>
<keyword evidence="9 11" id="KW-0315">Glutamine amidotransferase</keyword>
<keyword evidence="5 11" id="KW-0028">Amino-acid biosynthesis</keyword>
<keyword evidence="8 11" id="KW-0061">Asparagine biosynthesis</keyword>
<evidence type="ECO:0000256" key="11">
    <source>
        <dbReference type="PIRSR" id="PIRSR001589-1"/>
    </source>
</evidence>
<dbReference type="InterPro" id="IPR014729">
    <property type="entry name" value="Rossmann-like_a/b/a_fold"/>
</dbReference>
<dbReference type="PIRSF" id="PIRSF001589">
    <property type="entry name" value="Asn_synthetase_glu-h"/>
    <property type="match status" value="1"/>
</dbReference>
<dbReference type="InterPro" id="IPR033738">
    <property type="entry name" value="AsnB_N"/>
</dbReference>
<accession>A0A7W8G7Z5</accession>
<dbReference type="AlphaFoldDB" id="A0A7W8G7Z5"/>
<dbReference type="GO" id="GO:0006529">
    <property type="term" value="P:asparagine biosynthetic process"/>
    <property type="evidence" value="ECO:0007669"/>
    <property type="project" value="UniProtKB-KW"/>
</dbReference>
<feature type="domain" description="Glutamine amidotransferase type-2" evidence="14">
    <location>
        <begin position="2"/>
        <end position="199"/>
    </location>
</feature>
<dbReference type="Pfam" id="PF00733">
    <property type="entry name" value="Asn_synthase"/>
    <property type="match status" value="1"/>
</dbReference>
<feature type="binding site" evidence="12">
    <location>
        <position position="258"/>
    </location>
    <ligand>
        <name>ATP</name>
        <dbReference type="ChEBI" id="CHEBI:30616"/>
    </ligand>
</feature>
<evidence type="ECO:0000256" key="10">
    <source>
        <dbReference type="ARBA" id="ARBA00048741"/>
    </source>
</evidence>
<evidence type="ECO:0000256" key="4">
    <source>
        <dbReference type="ARBA" id="ARBA00022598"/>
    </source>
</evidence>
<dbReference type="FunFam" id="3.40.50.620:FF:000031">
    <property type="entry name" value="Asparagine synthase B"/>
    <property type="match status" value="1"/>
</dbReference>
<evidence type="ECO:0000256" key="12">
    <source>
        <dbReference type="PIRSR" id="PIRSR001589-2"/>
    </source>
</evidence>
<feature type="binding site" evidence="12">
    <location>
        <begin position="372"/>
        <end position="373"/>
    </location>
    <ligand>
        <name>ATP</name>
        <dbReference type="ChEBI" id="CHEBI:30616"/>
    </ligand>
</feature>
<comment type="pathway">
    <text evidence="1">Amino-acid biosynthesis; L-asparagine biosynthesis; L-asparagine from L-aspartate (L-Gln route): step 1/1.</text>
</comment>
<dbReference type="PANTHER" id="PTHR11772:SF2">
    <property type="entry name" value="ASPARAGINE SYNTHETASE [GLUTAMINE-HYDROLYZING]"/>
    <property type="match status" value="1"/>
</dbReference>
<dbReference type="EC" id="6.3.5.4" evidence="3"/>
<dbReference type="RefSeq" id="WP_184657786.1">
    <property type="nucleotide sequence ID" value="NZ_CP031518.1"/>
</dbReference>
<dbReference type="PROSITE" id="PS51278">
    <property type="entry name" value="GATASE_TYPE_2"/>
    <property type="match status" value="1"/>
</dbReference>
<dbReference type="SUPFAM" id="SSF56235">
    <property type="entry name" value="N-terminal nucleophile aminohydrolases (Ntn hydrolases)"/>
    <property type="match status" value="1"/>
</dbReference>
<dbReference type="Gene3D" id="3.60.20.10">
    <property type="entry name" value="Glutamine Phosphoribosylpyrophosphate, subunit 1, domain 1"/>
    <property type="match status" value="1"/>
</dbReference>
<dbReference type="InterPro" id="IPR017932">
    <property type="entry name" value="GATase_2_dom"/>
</dbReference>
<evidence type="ECO:0000256" key="5">
    <source>
        <dbReference type="ARBA" id="ARBA00022605"/>
    </source>
</evidence>
<dbReference type="CDD" id="cd00712">
    <property type="entry name" value="AsnB"/>
    <property type="match status" value="1"/>
</dbReference>
<protein>
    <recommendedName>
        <fullName evidence="3">asparagine synthase (glutamine-hydrolyzing)</fullName>
        <ecNumber evidence="3">6.3.5.4</ecNumber>
    </recommendedName>
</protein>
<keyword evidence="7 12" id="KW-0067">ATP-binding</keyword>
<reference evidence="15 16" key="1">
    <citation type="submission" date="2020-08" db="EMBL/GenBank/DDBJ databases">
        <title>Genomic Encyclopedia of Type Strains, Phase IV (KMG-IV): sequencing the most valuable type-strain genomes for metagenomic binning, comparative biology and taxonomic classification.</title>
        <authorList>
            <person name="Goeker M."/>
        </authorList>
    </citation>
    <scope>NUCLEOTIDE SEQUENCE [LARGE SCALE GENOMIC DNA]</scope>
    <source>
        <strain evidence="15 16">DSM 103462</strain>
    </source>
</reference>
<evidence type="ECO:0000313" key="16">
    <source>
        <dbReference type="Proteomes" id="UP000518887"/>
    </source>
</evidence>
<evidence type="ECO:0000256" key="1">
    <source>
        <dbReference type="ARBA" id="ARBA00005187"/>
    </source>
</evidence>
<dbReference type="SUPFAM" id="SSF52402">
    <property type="entry name" value="Adenine nucleotide alpha hydrolases-like"/>
    <property type="match status" value="1"/>
</dbReference>
<dbReference type="GO" id="GO:0005524">
    <property type="term" value="F:ATP binding"/>
    <property type="evidence" value="ECO:0007669"/>
    <property type="project" value="UniProtKB-KW"/>
</dbReference>
<evidence type="ECO:0000256" key="13">
    <source>
        <dbReference type="PIRSR" id="PIRSR001589-3"/>
    </source>
</evidence>
<name>A0A7W8G7Z5_9SPIR</name>
<dbReference type="CDD" id="cd01991">
    <property type="entry name" value="Asn_synthase_B_C"/>
    <property type="match status" value="1"/>
</dbReference>
<dbReference type="NCBIfam" id="TIGR01536">
    <property type="entry name" value="asn_synth_AEB"/>
    <property type="match status" value="1"/>
</dbReference>
<sequence>MCGFVGAFDLASGGKPIAEGLKEELRAQVLEMSKKIRHRGPDWSGVYTGNNAILSHERLSIVDPLSGKQPLVSDDGKIILAANGEIYNHKEIRREFEGKYNFLTGSDCEAIIPLYKKYRESGNFAEMIEKLSGIFAFALYDSENDVYLISRDEIGVIPLYQGWDKAGRYYVASELKALEGDCQTIEEFPNGHFLYSKSGKVERWYKRDWETFDAVKNSPKATDEKGEVINPSVIEKVRNGLESAVKAQLMSDVPYGVLLSGGLDSSIIAAITQKFSKKRVETDSKEAAWWPQLHSFAVGLEGSPDLIAAQKAADYIGTVHHEVHFTIQEALDALPDVIYHIETYDITTVRASTPMYLLARVIKSMGIKMVLSGEGSDELFGGYLYFHKAPNAQEFHEELVRKMSKLHLYDCLRANKSLMAWGVEGRVPFLDKDFIDIAMRLNPSDKMNIKLADGKQRMEKWILRKAFEDLLPESIAWRQKEQFSDGVGYNWIDTLKKMTEEKVSDAEFARRENRFPVNPPKTKEEYYYREIYSRLFPSDSAARCVPHEAGVACSTAKALEWDAAWKNMDEPSGRAIAGVHDKAY</sequence>
<dbReference type="Pfam" id="PF13537">
    <property type="entry name" value="GATase_7"/>
    <property type="match status" value="1"/>
</dbReference>
<dbReference type="InterPro" id="IPR006426">
    <property type="entry name" value="Asn_synth_AEB"/>
</dbReference>
<dbReference type="PANTHER" id="PTHR11772">
    <property type="entry name" value="ASPARAGINE SYNTHETASE"/>
    <property type="match status" value="1"/>
</dbReference>
<evidence type="ECO:0000256" key="8">
    <source>
        <dbReference type="ARBA" id="ARBA00022888"/>
    </source>
</evidence>
<evidence type="ECO:0000259" key="14">
    <source>
        <dbReference type="PROSITE" id="PS51278"/>
    </source>
</evidence>
<dbReference type="Gene3D" id="3.40.50.620">
    <property type="entry name" value="HUPs"/>
    <property type="match status" value="1"/>
</dbReference>
<feature type="binding site" evidence="12">
    <location>
        <position position="298"/>
    </location>
    <ligand>
        <name>ATP</name>
        <dbReference type="ChEBI" id="CHEBI:30616"/>
    </ligand>
</feature>
<feature type="binding site" evidence="12">
    <location>
        <position position="107"/>
    </location>
    <ligand>
        <name>L-glutamine</name>
        <dbReference type="ChEBI" id="CHEBI:58359"/>
    </ligand>
</feature>
<feature type="site" description="Important for beta-aspartyl-AMP intermediate formation" evidence="13">
    <location>
        <position position="374"/>
    </location>
</feature>
<dbReference type="InterPro" id="IPR029055">
    <property type="entry name" value="Ntn_hydrolases_N"/>
</dbReference>
<evidence type="ECO:0000256" key="9">
    <source>
        <dbReference type="ARBA" id="ARBA00022962"/>
    </source>
</evidence>
<dbReference type="EMBL" id="JACHFQ010000002">
    <property type="protein sequence ID" value="MBB5225475.1"/>
    <property type="molecule type" value="Genomic_DNA"/>
</dbReference>
<keyword evidence="4 15" id="KW-0436">Ligase</keyword>
<comment type="similarity">
    <text evidence="2">Belongs to the asparagine synthetase family.</text>
</comment>